<gene>
    <name evidence="1" type="ORF">JYU34_004729</name>
</gene>
<name>A0ABQ7QYP6_PLUXY</name>
<reference evidence="1 2" key="1">
    <citation type="submission" date="2021-06" db="EMBL/GenBank/DDBJ databases">
        <title>A haploid diamondback moth (Plutella xylostella L.) genome assembly resolves 31 chromosomes and identifies a diamide resistance mutation.</title>
        <authorList>
            <person name="Ward C.M."/>
            <person name="Perry K.D."/>
            <person name="Baker G."/>
            <person name="Powis K."/>
            <person name="Heckel D.G."/>
            <person name="Baxter S.W."/>
        </authorList>
    </citation>
    <scope>NUCLEOTIDE SEQUENCE [LARGE SCALE GENOMIC DNA]</scope>
    <source>
        <strain evidence="1 2">LV</strain>
        <tissue evidence="1">Single pupa</tissue>
    </source>
</reference>
<evidence type="ECO:0000313" key="1">
    <source>
        <dbReference type="EMBL" id="KAG7310177.1"/>
    </source>
</evidence>
<proteinExistence type="predicted"/>
<keyword evidence="2" id="KW-1185">Reference proteome</keyword>
<sequence length="64" mass="6758">MDDITRTIISVAITDGTTEAVGEEDTEEATPGHSMVLPEDKVKVNAEVSQILIILTGRISSAGM</sequence>
<evidence type="ECO:0000313" key="2">
    <source>
        <dbReference type="Proteomes" id="UP000823941"/>
    </source>
</evidence>
<dbReference type="Proteomes" id="UP000823941">
    <property type="component" value="Chromosome 6"/>
</dbReference>
<protein>
    <submittedName>
        <fullName evidence="1">Uncharacterized protein</fullName>
    </submittedName>
</protein>
<dbReference type="EMBL" id="JAHIBW010000006">
    <property type="protein sequence ID" value="KAG7310177.1"/>
    <property type="molecule type" value="Genomic_DNA"/>
</dbReference>
<organism evidence="1 2">
    <name type="scientific">Plutella xylostella</name>
    <name type="common">Diamondback moth</name>
    <name type="synonym">Plutella maculipennis</name>
    <dbReference type="NCBI Taxonomy" id="51655"/>
    <lineage>
        <taxon>Eukaryota</taxon>
        <taxon>Metazoa</taxon>
        <taxon>Ecdysozoa</taxon>
        <taxon>Arthropoda</taxon>
        <taxon>Hexapoda</taxon>
        <taxon>Insecta</taxon>
        <taxon>Pterygota</taxon>
        <taxon>Neoptera</taxon>
        <taxon>Endopterygota</taxon>
        <taxon>Lepidoptera</taxon>
        <taxon>Glossata</taxon>
        <taxon>Ditrysia</taxon>
        <taxon>Yponomeutoidea</taxon>
        <taxon>Plutellidae</taxon>
        <taxon>Plutella</taxon>
    </lineage>
</organism>
<accession>A0ABQ7QYP6</accession>
<comment type="caution">
    <text evidence="1">The sequence shown here is derived from an EMBL/GenBank/DDBJ whole genome shotgun (WGS) entry which is preliminary data.</text>
</comment>